<dbReference type="RefSeq" id="WP_216034824.1">
    <property type="nucleotide sequence ID" value="NZ_JAHKNG010000066.1"/>
</dbReference>
<sequence length="353" mass="40569">MVGEITKDNRSPLLPDRQDQKDFFVCDIFDAAPKGDMASMAHPIFSLSTKPDFQTRRYEDENGKNYVEVRPSPDGLATIHDRDVLIYCISQVIAALNEGRQVQRVVRLKAYDLLKATNRVTDGRGYNALRAALIRLQGTQIETNISTGGTEQLDIFSIIDRARILRETRDGRMQEIEIELSDWVFNAIRAQEVLTLHRNYFRLRKPLERRLYELARKHCGRQTQWRIGLPALQRKCGSTSTIREFRRLVGAIVEQDEAHRHMPDYAIRLEGEMVIFENRGTMDALTNDVAADSIRLGFDAHQQARKAAPGWDVHYLEQAWRSWMADGGLDAPREPDKAFVGFCAKWFEKRGHP</sequence>
<dbReference type="InterPro" id="IPR018777">
    <property type="entry name" value="Replication_initiator_prot_A"/>
</dbReference>
<gene>
    <name evidence="1" type="ORF">KNW02_19310</name>
</gene>
<dbReference type="EMBL" id="JAHKNG010000066">
    <property type="protein sequence ID" value="MBU3032238.1"/>
    <property type="molecule type" value="Genomic_DNA"/>
</dbReference>
<dbReference type="Pfam" id="PF10134">
    <property type="entry name" value="RPA"/>
    <property type="match status" value="1"/>
</dbReference>
<protein>
    <submittedName>
        <fullName evidence="1">Replication initiator protein A</fullName>
    </submittedName>
</protein>
<proteinExistence type="predicted"/>
<evidence type="ECO:0000313" key="1">
    <source>
        <dbReference type="EMBL" id="MBU3032238.1"/>
    </source>
</evidence>
<dbReference type="Proteomes" id="UP001166191">
    <property type="component" value="Unassembled WGS sequence"/>
</dbReference>
<organism evidence="1 2">
    <name type="scientific">Paracoccus marinaquae</name>
    <dbReference type="NCBI Taxonomy" id="2841926"/>
    <lineage>
        <taxon>Bacteria</taxon>
        <taxon>Pseudomonadati</taxon>
        <taxon>Pseudomonadota</taxon>
        <taxon>Alphaproteobacteria</taxon>
        <taxon>Rhodobacterales</taxon>
        <taxon>Paracoccaceae</taxon>
        <taxon>Paracoccus</taxon>
    </lineage>
</organism>
<evidence type="ECO:0000313" key="2">
    <source>
        <dbReference type="Proteomes" id="UP001166191"/>
    </source>
</evidence>
<keyword evidence="2" id="KW-1185">Reference proteome</keyword>
<name>A0ABS6ANQ7_9RHOB</name>
<accession>A0ABS6ANQ7</accession>
<comment type="caution">
    <text evidence="1">The sequence shown here is derived from an EMBL/GenBank/DDBJ whole genome shotgun (WGS) entry which is preliminary data.</text>
</comment>
<reference evidence="1" key="1">
    <citation type="submission" date="2021-06" db="EMBL/GenBank/DDBJ databases">
        <title>Paracoccus bacterium XHP0099 sp. nov., isolated from the surface waters of the Yellow Sea.</title>
        <authorList>
            <person name="Xue H."/>
            <person name="Zhang D."/>
        </authorList>
    </citation>
    <scope>NUCLEOTIDE SEQUENCE</scope>
    <source>
        <strain evidence="1">XHP0099</strain>
    </source>
</reference>